<dbReference type="InterPro" id="IPR013320">
    <property type="entry name" value="ConA-like_dom_sf"/>
</dbReference>
<keyword evidence="9" id="KW-0119">Carbohydrate metabolism</keyword>
<dbReference type="Gene3D" id="2.60.120.560">
    <property type="entry name" value="Exo-inulinase, domain 1"/>
    <property type="match status" value="1"/>
</dbReference>
<dbReference type="SUPFAM" id="SSF49899">
    <property type="entry name" value="Concanavalin A-like lectins/glucanases"/>
    <property type="match status" value="1"/>
</dbReference>
<keyword evidence="13" id="KW-1185">Reference proteome</keyword>
<dbReference type="KEGG" id="ebm:SG0102_11750"/>
<sequence>MKEWTREERYRVLKNKSELNHLYEINTSSVYRQDYHIQPITGLSNDPNGFIYAQGKWHLFYQWCPWGPVHGLKYWYHVTSEDLVHWTNEGIGLAPDTLFDNKGCYSGSAIAIDDEVYFYYTGNHRNEDWERTAYTCVAKLEDDGSLTKKATPLFAPREDYSEHQRDPMVIYNKALKRYFIFIGARSQDERGCALVYTSEKPLEGWSFAGELHVVGYEHFGGMWECPCITNIDGKDILIFSPQFTKLPGRGDCTNHNVYIVGHMDYETLTFTPESHFRYLDYGFDFYAAQTAANASHHPVMIAWMGLPDNHYPSEKDEWEGAMTLPRRISVEGDRLIQTPVKAIENLRTQTLADNGHMSGAMEMDVTFTGGDVAINLFTKPNGYDGLTIEYDAMYRMITVNKAHMDQRFNTEVFEKLDIPLDEDLMNMRIFIDHSSVELFINDGRYTFTAHVYPTIRENRYTHTDNMDLTIYALGKSVDESFIL</sequence>
<name>A0A3G9JJS9_9FIRM</name>
<evidence type="ECO:0000313" key="12">
    <source>
        <dbReference type="EMBL" id="BBH26241.1"/>
    </source>
</evidence>
<dbReference type="PANTHER" id="PTHR43101">
    <property type="entry name" value="BETA-FRUCTOSIDASE"/>
    <property type="match status" value="1"/>
</dbReference>
<comment type="subcellular location">
    <subcellularLocation>
        <location evidence="9">Cytoplasm</location>
    </subcellularLocation>
</comment>
<dbReference type="Proteomes" id="UP000268059">
    <property type="component" value="Chromosome"/>
</dbReference>
<dbReference type="OrthoDB" id="9759709at2"/>
<protein>
    <recommendedName>
        <fullName evidence="4 8">Sucrose-6-phosphate hydrolase</fullName>
        <ecNumber evidence="3 8">3.2.1.26</ecNumber>
    </recommendedName>
    <alternativeName>
        <fullName evidence="7 9">Invertase</fullName>
    </alternativeName>
</protein>
<dbReference type="AlphaFoldDB" id="A0A3G9JJS9"/>
<dbReference type="CDD" id="cd18623">
    <property type="entry name" value="GH32_ScrB-like"/>
    <property type="match status" value="1"/>
</dbReference>
<dbReference type="InterPro" id="IPR001362">
    <property type="entry name" value="Glyco_hydro_32"/>
</dbReference>
<evidence type="ECO:0000256" key="1">
    <source>
        <dbReference type="ARBA" id="ARBA00004914"/>
    </source>
</evidence>
<accession>A0A3G9JJS9</accession>
<comment type="pathway">
    <text evidence="1 9">Glycan biosynthesis; sucrose metabolism.</text>
</comment>
<dbReference type="InterPro" id="IPR051214">
    <property type="entry name" value="GH32_Enzymes"/>
</dbReference>
<dbReference type="GO" id="GO:0005737">
    <property type="term" value="C:cytoplasm"/>
    <property type="evidence" value="ECO:0007669"/>
    <property type="project" value="UniProtKB-SubCell"/>
</dbReference>
<evidence type="ECO:0000259" key="11">
    <source>
        <dbReference type="Pfam" id="PF08244"/>
    </source>
</evidence>
<dbReference type="InParanoid" id="A0A3G9JJS9"/>
<dbReference type="UniPathway" id="UPA00238"/>
<dbReference type="GO" id="GO:0004564">
    <property type="term" value="F:beta-fructofuranosidase activity"/>
    <property type="evidence" value="ECO:0007669"/>
    <property type="project" value="UniProtKB-EC"/>
</dbReference>
<organism evidence="12 13">
    <name type="scientific">Intestinibaculum porci</name>
    <dbReference type="NCBI Taxonomy" id="2487118"/>
    <lineage>
        <taxon>Bacteria</taxon>
        <taxon>Bacillati</taxon>
        <taxon>Bacillota</taxon>
        <taxon>Erysipelotrichia</taxon>
        <taxon>Erysipelotrichales</taxon>
        <taxon>Erysipelotrichaceae</taxon>
        <taxon>Intestinibaculum</taxon>
    </lineage>
</organism>
<reference evidence="12 13" key="1">
    <citation type="submission" date="2018-11" db="EMBL/GenBank/DDBJ databases">
        <title>Novel Erysipelotrichaceae bacterium isolated from small intestine of a swine.</title>
        <authorList>
            <person name="Kim J.S."/>
            <person name="Choe H."/>
            <person name="Lee Y.R."/>
            <person name="Kim K.M."/>
            <person name="Park D.S."/>
        </authorList>
    </citation>
    <scope>NUCLEOTIDE SEQUENCE [LARGE SCALE GENOMIC DNA]</scope>
    <source>
        <strain evidence="12 13">SG0102</strain>
    </source>
</reference>
<dbReference type="Pfam" id="PF00251">
    <property type="entry name" value="Glyco_hydro_32N"/>
    <property type="match status" value="1"/>
</dbReference>
<feature type="domain" description="Glycosyl hydrolase family 32 C-terminal" evidence="11">
    <location>
        <begin position="347"/>
        <end position="458"/>
    </location>
</feature>
<dbReference type="FunCoup" id="A0A3G9JJS9">
    <property type="interactions" value="39"/>
</dbReference>
<dbReference type="InterPro" id="IPR013189">
    <property type="entry name" value="Glyco_hydro_32_C"/>
</dbReference>
<dbReference type="SUPFAM" id="SSF75005">
    <property type="entry name" value="Arabinanase/levansucrase/invertase"/>
    <property type="match status" value="1"/>
</dbReference>
<keyword evidence="9" id="KW-0963">Cytoplasm</keyword>
<gene>
    <name evidence="12" type="primary">scrB</name>
    <name evidence="12" type="ORF">SG0102_11750</name>
</gene>
<evidence type="ECO:0000256" key="7">
    <source>
        <dbReference type="ARBA" id="ARBA00033367"/>
    </source>
</evidence>
<evidence type="ECO:0000259" key="10">
    <source>
        <dbReference type="Pfam" id="PF00251"/>
    </source>
</evidence>
<dbReference type="InterPro" id="IPR023296">
    <property type="entry name" value="Glyco_hydro_beta-prop_sf"/>
</dbReference>
<keyword evidence="6 8" id="KW-0326">Glycosidase</keyword>
<evidence type="ECO:0000256" key="8">
    <source>
        <dbReference type="RuleBase" id="RU362110"/>
    </source>
</evidence>
<feature type="domain" description="Glycosyl hydrolase family 32 N-terminal" evidence="10">
    <location>
        <begin position="36"/>
        <end position="339"/>
    </location>
</feature>
<dbReference type="Gene3D" id="2.115.10.20">
    <property type="entry name" value="Glycosyl hydrolase domain, family 43"/>
    <property type="match status" value="1"/>
</dbReference>
<dbReference type="SMART" id="SM00640">
    <property type="entry name" value="Glyco_32"/>
    <property type="match status" value="1"/>
</dbReference>
<keyword evidence="5 8" id="KW-0378">Hydrolase</keyword>
<comment type="function">
    <text evidence="9">Enables the bacterium to metabolize sucrose as a sole carbon source.</text>
</comment>
<dbReference type="NCBIfam" id="TIGR01322">
    <property type="entry name" value="scrB_fam"/>
    <property type="match status" value="1"/>
</dbReference>
<evidence type="ECO:0000256" key="6">
    <source>
        <dbReference type="ARBA" id="ARBA00023295"/>
    </source>
</evidence>
<comment type="similarity">
    <text evidence="2 8">Belongs to the glycosyl hydrolase 32 family.</text>
</comment>
<evidence type="ECO:0000256" key="2">
    <source>
        <dbReference type="ARBA" id="ARBA00009902"/>
    </source>
</evidence>
<evidence type="ECO:0000256" key="5">
    <source>
        <dbReference type="ARBA" id="ARBA00022801"/>
    </source>
</evidence>
<dbReference type="GO" id="GO:0005985">
    <property type="term" value="P:sucrose metabolic process"/>
    <property type="evidence" value="ECO:0007669"/>
    <property type="project" value="UniProtKB-UniPathway"/>
</dbReference>
<dbReference type="Pfam" id="PF08244">
    <property type="entry name" value="Glyco_hydro_32C"/>
    <property type="match status" value="1"/>
</dbReference>
<proteinExistence type="inferred from homology"/>
<evidence type="ECO:0000313" key="13">
    <source>
        <dbReference type="Proteomes" id="UP000268059"/>
    </source>
</evidence>
<dbReference type="InterPro" id="IPR006232">
    <property type="entry name" value="Suc6P_hydrolase"/>
</dbReference>
<dbReference type="PANTHER" id="PTHR43101:SF1">
    <property type="entry name" value="BETA-FRUCTOSIDASE"/>
    <property type="match status" value="1"/>
</dbReference>
<evidence type="ECO:0000256" key="4">
    <source>
        <dbReference type="ARBA" id="ARBA00019623"/>
    </source>
</evidence>
<dbReference type="RefSeq" id="WP_125119132.1">
    <property type="nucleotide sequence ID" value="NZ_AP019309.1"/>
</dbReference>
<dbReference type="EC" id="3.2.1.26" evidence="3 8"/>
<dbReference type="InterPro" id="IPR013148">
    <property type="entry name" value="Glyco_hydro_32_N"/>
</dbReference>
<evidence type="ECO:0000256" key="3">
    <source>
        <dbReference type="ARBA" id="ARBA00012758"/>
    </source>
</evidence>
<dbReference type="EMBL" id="AP019309">
    <property type="protein sequence ID" value="BBH26241.1"/>
    <property type="molecule type" value="Genomic_DNA"/>
</dbReference>
<comment type="catalytic activity">
    <reaction evidence="8">
        <text>Hydrolysis of terminal non-reducing beta-D-fructofuranoside residues in beta-D-fructofuranosides.</text>
        <dbReference type="EC" id="3.2.1.26"/>
    </reaction>
</comment>
<evidence type="ECO:0000256" key="9">
    <source>
        <dbReference type="RuleBase" id="RU365015"/>
    </source>
</evidence>